<dbReference type="PROSITE" id="PS50104">
    <property type="entry name" value="TIR"/>
    <property type="match status" value="1"/>
</dbReference>
<proteinExistence type="predicted"/>
<feature type="domain" description="TIR" evidence="1">
    <location>
        <begin position="120"/>
        <end position="252"/>
    </location>
</feature>
<dbReference type="SUPFAM" id="SSF52200">
    <property type="entry name" value="Toll/Interleukin receptor TIR domain"/>
    <property type="match status" value="1"/>
</dbReference>
<gene>
    <name evidence="2" type="ORF">CRI88_18670</name>
</gene>
<organism evidence="2 3">
    <name type="scientific">Lysinibacillus fusiformis</name>
    <dbReference type="NCBI Taxonomy" id="28031"/>
    <lineage>
        <taxon>Bacteria</taxon>
        <taxon>Bacillati</taxon>
        <taxon>Bacillota</taxon>
        <taxon>Bacilli</taxon>
        <taxon>Bacillales</taxon>
        <taxon>Bacillaceae</taxon>
        <taxon>Lysinibacillus</taxon>
    </lineage>
</organism>
<evidence type="ECO:0000259" key="1">
    <source>
        <dbReference type="PROSITE" id="PS50104"/>
    </source>
</evidence>
<dbReference type="InterPro" id="IPR000157">
    <property type="entry name" value="TIR_dom"/>
</dbReference>
<protein>
    <recommendedName>
        <fullName evidence="1">TIR domain-containing protein</fullName>
    </recommendedName>
</protein>
<dbReference type="AlphaFoldDB" id="A0A2I0UWJ3"/>
<dbReference type="Pfam" id="PF13676">
    <property type="entry name" value="TIR_2"/>
    <property type="match status" value="1"/>
</dbReference>
<comment type="caution">
    <text evidence="2">The sequence shown here is derived from an EMBL/GenBank/DDBJ whole genome shotgun (WGS) entry which is preliminary data.</text>
</comment>
<name>A0A2I0UWJ3_9BACI</name>
<dbReference type="RefSeq" id="WP_101966936.1">
    <property type="nucleotide sequence ID" value="NZ_PDFK01000007.1"/>
</dbReference>
<sequence>MRKITIATTSDGYKLEEMGHQPWHEYDGLSIDFILDFKHIPEKEYLLKVTSLSKEFEWINTENDAFVFDLEKIKRNFNVFSECKWMKSYITLKPNYEPALDGSKFIVSFSATKKEIEVNAPKKIFLSHKGADKSLVREYFQLLKELGFDPWLDEDAMAAGTKLNRGIYQGFKESCAAIFFVTPFFKDEDYLEDEVDYAIDEQKEKGDKFAIITLALKNPDGKTGEIPGLLRKYVYKEPSSQLEAFREIIRALPLETGKKVWKN</sequence>
<evidence type="ECO:0000313" key="3">
    <source>
        <dbReference type="Proteomes" id="UP000234956"/>
    </source>
</evidence>
<dbReference type="Gene3D" id="3.40.50.10140">
    <property type="entry name" value="Toll/interleukin-1 receptor homology (TIR) domain"/>
    <property type="match status" value="1"/>
</dbReference>
<dbReference type="EMBL" id="PDFK01000007">
    <property type="protein sequence ID" value="PKU50448.1"/>
    <property type="molecule type" value="Genomic_DNA"/>
</dbReference>
<dbReference type="GO" id="GO:0007165">
    <property type="term" value="P:signal transduction"/>
    <property type="evidence" value="ECO:0007669"/>
    <property type="project" value="InterPro"/>
</dbReference>
<dbReference type="InterPro" id="IPR035897">
    <property type="entry name" value="Toll_tir_struct_dom_sf"/>
</dbReference>
<evidence type="ECO:0000313" key="2">
    <source>
        <dbReference type="EMBL" id="PKU50448.1"/>
    </source>
</evidence>
<dbReference type="Proteomes" id="UP000234956">
    <property type="component" value="Unassembled WGS sequence"/>
</dbReference>
<accession>A0A2I0UWJ3</accession>
<reference evidence="2 3" key="1">
    <citation type="submission" date="2017-10" db="EMBL/GenBank/DDBJ databases">
        <title>Draft genome of Lysinibacillus fusiformis strain Juneja, a laboratory-derived pathogen of Drosophila melanogaster.</title>
        <authorList>
            <person name="Smith B.R."/>
            <person name="Unckless R.L."/>
        </authorList>
    </citation>
    <scope>NUCLEOTIDE SEQUENCE [LARGE SCALE GENOMIC DNA]</scope>
    <source>
        <strain evidence="2 3">Juneja</strain>
    </source>
</reference>